<protein>
    <submittedName>
        <fullName evidence="3">Uncharacterized protein</fullName>
    </submittedName>
</protein>
<keyword evidence="2" id="KW-0472">Membrane</keyword>
<organism evidence="3 4">
    <name type="scientific">Curtobacterium flaccumfaciens</name>
    <dbReference type="NCBI Taxonomy" id="2035"/>
    <lineage>
        <taxon>Bacteria</taxon>
        <taxon>Bacillati</taxon>
        <taxon>Actinomycetota</taxon>
        <taxon>Actinomycetes</taxon>
        <taxon>Micrococcales</taxon>
        <taxon>Microbacteriaceae</taxon>
        <taxon>Curtobacterium</taxon>
    </lineage>
</organism>
<evidence type="ECO:0000313" key="3">
    <source>
        <dbReference type="EMBL" id="TDN43374.1"/>
    </source>
</evidence>
<keyword evidence="2" id="KW-1133">Transmembrane helix</keyword>
<sequence length="299" mass="31248">MYLDYTCRLTFGAIPVESGAVGTREIVWDGTRRHAVLLVIGVAITLGAVGEIASLTLGGAPDWNAGITGVVAAMAAAGLVVSVRYNPLNDMVTRNRRAAEERTSRQIRRSFLDLLLLDLVLVVLAFPFGVVVAVRDDDPSGWFLSLLFGFLSAIALCLAWLVGALVVLPIVALVGALIGAKGSSRVAASGGAVFLSIVLFAVVTVLAVPSAEHGYVGRTGRVLTAVGVLLGLPLADAPSPALLWAARLALLVLVASMIWFAHEGRAAQRRSTPRRATPGSTPRRATPGPAARRRSGSSE</sequence>
<feature type="transmembrane region" description="Helical" evidence="2">
    <location>
        <begin position="186"/>
        <end position="208"/>
    </location>
</feature>
<proteinExistence type="predicted"/>
<feature type="transmembrane region" description="Helical" evidence="2">
    <location>
        <begin position="63"/>
        <end position="85"/>
    </location>
</feature>
<evidence type="ECO:0000256" key="1">
    <source>
        <dbReference type="SAM" id="MobiDB-lite"/>
    </source>
</evidence>
<keyword evidence="2" id="KW-0812">Transmembrane</keyword>
<feature type="region of interest" description="Disordered" evidence="1">
    <location>
        <begin position="268"/>
        <end position="299"/>
    </location>
</feature>
<feature type="transmembrane region" description="Helical" evidence="2">
    <location>
        <begin position="35"/>
        <end position="57"/>
    </location>
</feature>
<feature type="transmembrane region" description="Helical" evidence="2">
    <location>
        <begin position="111"/>
        <end position="134"/>
    </location>
</feature>
<name>A0A4R6DGG9_9MICO</name>
<gene>
    <name evidence="3" type="ORF">EDF64_10844</name>
</gene>
<accession>A0A4R6DGG9</accession>
<dbReference type="EMBL" id="SNVW01000008">
    <property type="protein sequence ID" value="TDN43374.1"/>
    <property type="molecule type" value="Genomic_DNA"/>
</dbReference>
<reference evidence="3 4" key="1">
    <citation type="submission" date="2019-03" db="EMBL/GenBank/DDBJ databases">
        <title>Genomic analyses of the natural microbiome of Caenorhabditis elegans.</title>
        <authorList>
            <person name="Samuel B."/>
        </authorList>
    </citation>
    <scope>NUCLEOTIDE SEQUENCE [LARGE SCALE GENOMIC DNA]</scope>
    <source>
        <strain evidence="3 4">JUb65</strain>
    </source>
</reference>
<evidence type="ECO:0000313" key="4">
    <source>
        <dbReference type="Proteomes" id="UP000295764"/>
    </source>
</evidence>
<feature type="transmembrane region" description="Helical" evidence="2">
    <location>
        <begin position="241"/>
        <end position="261"/>
    </location>
</feature>
<evidence type="ECO:0000256" key="2">
    <source>
        <dbReference type="SAM" id="Phobius"/>
    </source>
</evidence>
<dbReference type="Proteomes" id="UP000295764">
    <property type="component" value="Unassembled WGS sequence"/>
</dbReference>
<feature type="compositionally biased region" description="Low complexity" evidence="1">
    <location>
        <begin position="280"/>
        <end position="290"/>
    </location>
</feature>
<dbReference type="AlphaFoldDB" id="A0A4R6DGG9"/>
<comment type="caution">
    <text evidence="3">The sequence shown here is derived from an EMBL/GenBank/DDBJ whole genome shotgun (WGS) entry which is preliminary data.</text>
</comment>
<feature type="transmembrane region" description="Helical" evidence="2">
    <location>
        <begin position="146"/>
        <end position="179"/>
    </location>
</feature>